<dbReference type="HAMAP" id="MF_00278">
    <property type="entry name" value="HisH"/>
    <property type="match status" value="1"/>
</dbReference>
<dbReference type="InParanoid" id="B8E2C6"/>
<sequence length="202" mass="23084">MVKALIVDYAAGNLFSIIKAFKYIGIDPIVSNNPKDWEKADLLVFPGQGNFSQAMLNLRNEEKDAIFRELLRKKPFLGICLGMQILFEESEEAPGVPGFGLFKGKVKKIPVNKIPHLGWNEVDLKRESTFFKNIPNRSFFYFVHSYYVDTKEDIIYGFTEYGIAFPSFIVKDNIIGVQFHPEKSSDKGVKFLSNVLEEIQKC</sequence>
<evidence type="ECO:0000256" key="14">
    <source>
        <dbReference type="PIRSR" id="PIRSR000495-1"/>
    </source>
</evidence>
<dbReference type="NCBIfam" id="TIGR01855">
    <property type="entry name" value="IMP_synth_hisH"/>
    <property type="match status" value="1"/>
</dbReference>
<evidence type="ECO:0000256" key="5">
    <source>
        <dbReference type="ARBA" id="ARBA00022605"/>
    </source>
</evidence>
<comment type="catalytic activity">
    <reaction evidence="11 13">
        <text>5-[(5-phospho-1-deoxy-D-ribulos-1-ylimino)methylamino]-1-(5-phospho-beta-D-ribosyl)imidazole-4-carboxamide + L-glutamine = D-erythro-1-(imidazol-4-yl)glycerol 3-phosphate + 5-amino-1-(5-phospho-beta-D-ribosyl)imidazole-4-carboxamide + L-glutamate + H(+)</text>
        <dbReference type="Rhea" id="RHEA:24793"/>
        <dbReference type="ChEBI" id="CHEBI:15378"/>
        <dbReference type="ChEBI" id="CHEBI:29985"/>
        <dbReference type="ChEBI" id="CHEBI:58278"/>
        <dbReference type="ChEBI" id="CHEBI:58359"/>
        <dbReference type="ChEBI" id="CHEBI:58475"/>
        <dbReference type="ChEBI" id="CHEBI:58525"/>
        <dbReference type="EC" id="4.3.2.10"/>
    </reaction>
</comment>
<dbReference type="GO" id="GO:0000107">
    <property type="term" value="F:imidazoleglycerol-phosphate synthase activity"/>
    <property type="evidence" value="ECO:0000318"/>
    <property type="project" value="GO_Central"/>
</dbReference>
<organism evidence="16 17">
    <name type="scientific">Dictyoglomus turgidum (strain DSM 6724 / Z-1310)</name>
    <dbReference type="NCBI Taxonomy" id="515635"/>
    <lineage>
        <taxon>Bacteria</taxon>
        <taxon>Pseudomonadati</taxon>
        <taxon>Dictyoglomota</taxon>
        <taxon>Dictyoglomia</taxon>
        <taxon>Dictyoglomales</taxon>
        <taxon>Dictyoglomaceae</taxon>
        <taxon>Dictyoglomus</taxon>
    </lineage>
</organism>
<evidence type="ECO:0000256" key="7">
    <source>
        <dbReference type="ARBA" id="ARBA00022962"/>
    </source>
</evidence>
<dbReference type="CDD" id="cd01748">
    <property type="entry name" value="GATase1_IGP_Synthase"/>
    <property type="match status" value="1"/>
</dbReference>
<dbReference type="Proteomes" id="UP000007719">
    <property type="component" value="Chromosome"/>
</dbReference>
<dbReference type="eggNOG" id="COG0118">
    <property type="taxonomic scope" value="Bacteria"/>
</dbReference>
<dbReference type="EC" id="4.3.2.10" evidence="13"/>
<dbReference type="UniPathway" id="UPA00031">
    <property type="reaction ID" value="UER00010"/>
</dbReference>
<dbReference type="InterPro" id="IPR017926">
    <property type="entry name" value="GATASE"/>
</dbReference>
<gene>
    <name evidence="13" type="primary">hisH</name>
    <name evidence="16" type="ordered locus">Dtur_1124</name>
</gene>
<evidence type="ECO:0000313" key="17">
    <source>
        <dbReference type="Proteomes" id="UP000007719"/>
    </source>
</evidence>
<dbReference type="EnsemblBacteria" id="ACK42403">
    <property type="protein sequence ID" value="ACK42403"/>
    <property type="gene ID" value="Dtur_1124"/>
</dbReference>
<evidence type="ECO:0000256" key="10">
    <source>
        <dbReference type="ARBA" id="ARBA00025299"/>
    </source>
</evidence>
<evidence type="ECO:0000256" key="9">
    <source>
        <dbReference type="ARBA" id="ARBA00023239"/>
    </source>
</evidence>
<dbReference type="PROSITE" id="PS51273">
    <property type="entry name" value="GATASE_TYPE_1"/>
    <property type="match status" value="1"/>
</dbReference>
<keyword evidence="4 13" id="KW-0963">Cytoplasm</keyword>
<keyword evidence="5 13" id="KW-0028">Amino-acid biosynthesis</keyword>
<dbReference type="AlphaFoldDB" id="B8E2C6"/>
<dbReference type="GO" id="GO:0004359">
    <property type="term" value="F:glutaminase activity"/>
    <property type="evidence" value="ECO:0007669"/>
    <property type="project" value="UniProtKB-EC"/>
</dbReference>
<comment type="function">
    <text evidence="10 13">IGPS catalyzes the conversion of PRFAR and glutamine to IGP, AICAR and glutamate. The HisH subunit catalyzes the hydrolysis of glutamine to glutamate and ammonia as part of the synthesis of IGP and AICAR. The resulting ammonia molecule is channeled to the active site of HisF.</text>
</comment>
<keyword evidence="9 13" id="KW-0456">Lyase</keyword>
<dbReference type="Gene3D" id="3.40.50.880">
    <property type="match status" value="1"/>
</dbReference>
<dbReference type="GO" id="GO:0000105">
    <property type="term" value="P:L-histidine biosynthetic process"/>
    <property type="evidence" value="ECO:0000318"/>
    <property type="project" value="GO_Central"/>
</dbReference>
<evidence type="ECO:0000256" key="6">
    <source>
        <dbReference type="ARBA" id="ARBA00022801"/>
    </source>
</evidence>
<keyword evidence="8 13" id="KW-0368">Histidine biosynthesis</keyword>
<feature type="domain" description="Glutamine amidotransferase" evidence="15">
    <location>
        <begin position="5"/>
        <end position="194"/>
    </location>
</feature>
<comment type="subcellular location">
    <subcellularLocation>
        <location evidence="1 13">Cytoplasm</location>
    </subcellularLocation>
</comment>
<evidence type="ECO:0000256" key="2">
    <source>
        <dbReference type="ARBA" id="ARBA00005091"/>
    </source>
</evidence>
<evidence type="ECO:0000313" key="16">
    <source>
        <dbReference type="EMBL" id="ACK42403.1"/>
    </source>
</evidence>
<comment type="catalytic activity">
    <reaction evidence="12 13">
        <text>L-glutamine + H2O = L-glutamate + NH4(+)</text>
        <dbReference type="Rhea" id="RHEA:15889"/>
        <dbReference type="ChEBI" id="CHEBI:15377"/>
        <dbReference type="ChEBI" id="CHEBI:28938"/>
        <dbReference type="ChEBI" id="CHEBI:29985"/>
        <dbReference type="ChEBI" id="CHEBI:58359"/>
        <dbReference type="EC" id="3.5.1.2"/>
    </reaction>
</comment>
<feature type="active site" evidence="13 14">
    <location>
        <position position="182"/>
    </location>
</feature>
<protein>
    <recommendedName>
        <fullName evidence="13">Imidazole glycerol phosphate synthase subunit HisH</fullName>
        <ecNumber evidence="13">4.3.2.10</ecNumber>
    </recommendedName>
    <alternativeName>
        <fullName evidence="13">IGP synthase glutaminase subunit</fullName>
        <ecNumber evidence="13">3.5.1.2</ecNumber>
    </alternativeName>
    <alternativeName>
        <fullName evidence="13">IGP synthase subunit HisH</fullName>
    </alternativeName>
    <alternativeName>
        <fullName evidence="13">ImGP synthase subunit HisH</fullName>
        <shortName evidence="13">IGPS subunit HisH</shortName>
    </alternativeName>
</protein>
<evidence type="ECO:0000256" key="8">
    <source>
        <dbReference type="ARBA" id="ARBA00023102"/>
    </source>
</evidence>
<dbReference type="STRING" id="515635.Dtur_1124"/>
<evidence type="ECO:0000256" key="4">
    <source>
        <dbReference type="ARBA" id="ARBA00022490"/>
    </source>
</evidence>
<evidence type="ECO:0000256" key="13">
    <source>
        <dbReference type="HAMAP-Rule" id="MF_00278"/>
    </source>
</evidence>
<dbReference type="EC" id="3.5.1.2" evidence="13"/>
<dbReference type="InterPro" id="IPR010139">
    <property type="entry name" value="Imidazole-glycPsynth_HisH"/>
</dbReference>
<dbReference type="RefSeq" id="WP_012583486.1">
    <property type="nucleotide sequence ID" value="NC_011661.1"/>
</dbReference>
<dbReference type="PATRIC" id="fig|515635.4.peg.1161"/>
<dbReference type="PRINTS" id="PR00096">
    <property type="entry name" value="GATASE"/>
</dbReference>
<dbReference type="OrthoDB" id="9807137at2"/>
<comment type="pathway">
    <text evidence="2 13">Amino-acid biosynthesis; L-histidine biosynthesis; L-histidine from 5-phospho-alpha-D-ribose 1-diphosphate: step 5/9.</text>
</comment>
<dbReference type="EMBL" id="CP001251">
    <property type="protein sequence ID" value="ACK42403.1"/>
    <property type="molecule type" value="Genomic_DNA"/>
</dbReference>
<proteinExistence type="inferred from homology"/>
<evidence type="ECO:0000256" key="1">
    <source>
        <dbReference type="ARBA" id="ARBA00004496"/>
    </source>
</evidence>
<dbReference type="SUPFAM" id="SSF52317">
    <property type="entry name" value="Class I glutamine amidotransferase-like"/>
    <property type="match status" value="1"/>
</dbReference>
<evidence type="ECO:0000256" key="11">
    <source>
        <dbReference type="ARBA" id="ARBA00047838"/>
    </source>
</evidence>
<keyword evidence="7 13" id="KW-0315">Glutamine amidotransferase</keyword>
<feature type="active site" evidence="13 14">
    <location>
        <position position="180"/>
    </location>
</feature>
<evidence type="ECO:0000256" key="12">
    <source>
        <dbReference type="ARBA" id="ARBA00049534"/>
    </source>
</evidence>
<feature type="active site" description="Nucleophile" evidence="13 14">
    <location>
        <position position="80"/>
    </location>
</feature>
<dbReference type="FunCoup" id="B8E2C6">
    <property type="interactions" value="315"/>
</dbReference>
<name>B8E2C6_DICTD</name>
<dbReference type="KEGG" id="dtu:Dtur_1124"/>
<dbReference type="PIRSF" id="PIRSF000495">
    <property type="entry name" value="Amidotransf_hisH"/>
    <property type="match status" value="1"/>
</dbReference>
<evidence type="ECO:0000256" key="3">
    <source>
        <dbReference type="ARBA" id="ARBA00011152"/>
    </source>
</evidence>
<reference evidence="17" key="1">
    <citation type="journal article" date="2016" name="Front. Microbiol.">
        <title>The complete genome sequence of hyperthermophile Dictyoglomus turgidum DSM 6724 reveals a specialized carbohydrate fermentor.</title>
        <authorList>
            <person name="Brumm P.J."/>
            <person name="Gowda K."/>
            <person name="Robb F.T."/>
            <person name="Mead D.A."/>
        </authorList>
    </citation>
    <scope>NUCLEOTIDE SEQUENCE [LARGE SCALE GENOMIC DNA]</scope>
    <source>
        <strain evidence="17">DSM 6724 / Z-1310</strain>
    </source>
</reference>
<keyword evidence="6 13" id="KW-0378">Hydrolase</keyword>
<dbReference type="GO" id="GO:0016829">
    <property type="term" value="F:lyase activity"/>
    <property type="evidence" value="ECO:0007669"/>
    <property type="project" value="UniProtKB-KW"/>
</dbReference>
<comment type="subunit">
    <text evidence="3 13">Heterodimer of HisH and HisF.</text>
</comment>
<evidence type="ECO:0000259" key="15">
    <source>
        <dbReference type="Pfam" id="PF00117"/>
    </source>
</evidence>
<keyword evidence="17" id="KW-1185">Reference proteome</keyword>
<dbReference type="HOGENOM" id="CLU_071837_2_2_0"/>
<dbReference type="PANTHER" id="PTHR42701:SF1">
    <property type="entry name" value="IMIDAZOLE GLYCEROL PHOSPHATE SYNTHASE SUBUNIT HISH"/>
    <property type="match status" value="1"/>
</dbReference>
<dbReference type="InterPro" id="IPR029062">
    <property type="entry name" value="Class_I_gatase-like"/>
</dbReference>
<dbReference type="Pfam" id="PF00117">
    <property type="entry name" value="GATase"/>
    <property type="match status" value="1"/>
</dbReference>
<dbReference type="FunFam" id="3.40.50.880:FF:000056">
    <property type="entry name" value="Imidazole glycerol phosphate synthase subunit HisH"/>
    <property type="match status" value="1"/>
</dbReference>
<accession>B8E2C6</accession>
<dbReference type="PANTHER" id="PTHR42701">
    <property type="entry name" value="IMIDAZOLE GLYCEROL PHOSPHATE SYNTHASE SUBUNIT HISH"/>
    <property type="match status" value="1"/>
</dbReference>
<dbReference type="GO" id="GO:0009382">
    <property type="term" value="C:imidazoleglycerol-phosphate synthase complex"/>
    <property type="evidence" value="ECO:0000318"/>
    <property type="project" value="GO_Central"/>
</dbReference>